<dbReference type="InterPro" id="IPR026341">
    <property type="entry name" value="T9SS_type_B"/>
</dbReference>
<evidence type="ECO:0000313" key="1">
    <source>
        <dbReference type="EMBL" id="WAC03743.1"/>
    </source>
</evidence>
<keyword evidence="2" id="KW-1185">Reference proteome</keyword>
<dbReference type="KEGG" id="lnu:N7U66_10125"/>
<dbReference type="RefSeq" id="WP_267678378.1">
    <property type="nucleotide sequence ID" value="NZ_CP113088.1"/>
</dbReference>
<accession>A0A9E8MY80</accession>
<dbReference type="Proteomes" id="UP001164705">
    <property type="component" value="Chromosome"/>
</dbReference>
<sequence>MVPDGFSPNGDGINDTFYVDNLDVLYPKFVMEIYNRYGNIVYKGNASTPAFDGKSNQSRTIGSGDLPVGVYYYIFNFNDGVNKP</sequence>
<dbReference type="Pfam" id="PF13585">
    <property type="entry name" value="CHU_C"/>
    <property type="match status" value="1"/>
</dbReference>
<dbReference type="NCBIfam" id="TIGR04131">
    <property type="entry name" value="Bac_Flav_CTERM"/>
    <property type="match status" value="1"/>
</dbReference>
<protein>
    <submittedName>
        <fullName evidence="1">Gliding motility-associated C-terminal domain-containing protein</fullName>
    </submittedName>
</protein>
<reference evidence="1" key="1">
    <citation type="submission" date="2022-11" db="EMBL/GenBank/DDBJ databases">
        <title>Lacinutrix neustonica HL-RS19T sp. nov., isolated from the surface microlayer sample of brackish Lake Shihwa.</title>
        <authorList>
            <person name="Choi J.Y."/>
            <person name="Hwang C.Y."/>
        </authorList>
    </citation>
    <scope>NUCLEOTIDE SEQUENCE</scope>
    <source>
        <strain evidence="1">HL-RS19</strain>
    </source>
</reference>
<name>A0A9E8MY80_9FLAO</name>
<evidence type="ECO:0000313" key="2">
    <source>
        <dbReference type="Proteomes" id="UP001164705"/>
    </source>
</evidence>
<dbReference type="AlphaFoldDB" id="A0A9E8MY80"/>
<gene>
    <name evidence="1" type="ORF">N7U66_10125</name>
</gene>
<organism evidence="1 2">
    <name type="scientific">Lacinutrix neustonica</name>
    <dbReference type="NCBI Taxonomy" id="2980107"/>
    <lineage>
        <taxon>Bacteria</taxon>
        <taxon>Pseudomonadati</taxon>
        <taxon>Bacteroidota</taxon>
        <taxon>Flavobacteriia</taxon>
        <taxon>Flavobacteriales</taxon>
        <taxon>Flavobacteriaceae</taxon>
        <taxon>Lacinutrix</taxon>
    </lineage>
</organism>
<proteinExistence type="predicted"/>
<dbReference type="EMBL" id="CP113088">
    <property type="protein sequence ID" value="WAC03743.1"/>
    <property type="molecule type" value="Genomic_DNA"/>
</dbReference>